<sequence>MGYYIEQATQDPSPGLRIIELHQDGKETVVWYLQTQHSHLILKEVVGEYLLLGDWNGKFTRFHIPTQTLTHTQHLAGEISIGAILSSGRFTIMVTMNNDNDYNIPYLVRLDCKDLSILSDFRLPFELNFEDDEEDDESEQEYQRQIDCYRLDVYRPIEPASGQLWLYACNANTSWDQARPHEFYKLDLLGQQESLIPLPGLGSANTDLCMPALNLAANLGVMLSWDAVQIVEHDNEQCVQLQLELFDIEKGETLRKLPLRNYSFEQLTQHHIDIDLLQAGPEQDFEEYCKALTDIYEELTDLRWQGDKLLLSFSDQTVLMDLEGNSELIKPQNQAVTRSYLPEAQLAENLKGRYPINADEPLAALQQMLALCRDIESKHIGDQFSFKLLDGQGGNVAPEPFFAQTVQQHSDLMIQMITHYCDYLDTTRLKTNLWEWCGAQASLGDVVYALASTGDAATLPVIKRYVSFVDADHESFVKEELVPRIHSVFGEDHPVVQEISLLAEYDDGEWDEEWDED</sequence>
<reference evidence="1 2" key="1">
    <citation type="submission" date="2013-09" db="EMBL/GenBank/DDBJ databases">
        <title>Whole genome shotgun sequence of Vibrio proteolyticus NBRC 13287.</title>
        <authorList>
            <person name="Isaki S."/>
            <person name="Hosoyama A."/>
            <person name="Numata M."/>
            <person name="Hashimoto M."/>
            <person name="Hosoyama Y."/>
            <person name="Tsuchikane K."/>
            <person name="Noguchi M."/>
            <person name="Hirakata S."/>
            <person name="Ichikawa N."/>
            <person name="Ohji S."/>
            <person name="Yamazoe A."/>
            <person name="Fujita N."/>
        </authorList>
    </citation>
    <scope>NUCLEOTIDE SEQUENCE [LARGE SCALE GENOMIC DNA]</scope>
    <source>
        <strain evidence="1 2">NBRC 13287</strain>
    </source>
</reference>
<dbReference type="Proteomes" id="UP000016570">
    <property type="component" value="Unassembled WGS sequence"/>
</dbReference>
<protein>
    <submittedName>
        <fullName evidence="1">Uncharacterized protein</fullName>
    </submittedName>
</protein>
<keyword evidence="2" id="KW-1185">Reference proteome</keyword>
<organism evidence="1 2">
    <name type="scientific">Vibrio proteolyticus NBRC 13287</name>
    <dbReference type="NCBI Taxonomy" id="1219065"/>
    <lineage>
        <taxon>Bacteria</taxon>
        <taxon>Pseudomonadati</taxon>
        <taxon>Pseudomonadota</taxon>
        <taxon>Gammaproteobacteria</taxon>
        <taxon>Vibrionales</taxon>
        <taxon>Vibrionaceae</taxon>
        <taxon>Vibrio</taxon>
    </lineage>
</organism>
<comment type="caution">
    <text evidence="1">The sequence shown here is derived from an EMBL/GenBank/DDBJ whole genome shotgun (WGS) entry which is preliminary data.</text>
</comment>
<dbReference type="EMBL" id="BATJ01000005">
    <property type="protein sequence ID" value="GAD66955.1"/>
    <property type="molecule type" value="Genomic_DNA"/>
</dbReference>
<dbReference type="RefSeq" id="WP_021704933.1">
    <property type="nucleotide sequence ID" value="NZ_BATJ01000005.1"/>
</dbReference>
<gene>
    <name evidence="1" type="ORF">VPR01S_05_02500</name>
</gene>
<accession>U2ZZV3</accession>
<proteinExistence type="predicted"/>
<dbReference type="AlphaFoldDB" id="U2ZZV3"/>
<name>U2ZZV3_VIBPR</name>
<evidence type="ECO:0000313" key="1">
    <source>
        <dbReference type="EMBL" id="GAD66955.1"/>
    </source>
</evidence>
<dbReference type="eggNOG" id="ENOG5033U2N">
    <property type="taxonomic scope" value="Bacteria"/>
</dbReference>
<evidence type="ECO:0000313" key="2">
    <source>
        <dbReference type="Proteomes" id="UP000016570"/>
    </source>
</evidence>